<dbReference type="Proteomes" id="UP001176940">
    <property type="component" value="Unassembled WGS sequence"/>
</dbReference>
<evidence type="ECO:0000313" key="6">
    <source>
        <dbReference type="EMBL" id="CAJ0954732.1"/>
    </source>
</evidence>
<evidence type="ECO:0008006" key="8">
    <source>
        <dbReference type="Google" id="ProtNLM"/>
    </source>
</evidence>
<evidence type="ECO:0000256" key="5">
    <source>
        <dbReference type="SAM" id="Phobius"/>
    </source>
</evidence>
<reference evidence="6" key="1">
    <citation type="submission" date="2023-07" db="EMBL/GenBank/DDBJ databases">
        <authorList>
            <person name="Stuckert A."/>
        </authorList>
    </citation>
    <scope>NUCLEOTIDE SEQUENCE</scope>
</reference>
<dbReference type="InterPro" id="IPR031671">
    <property type="entry name" value="SMIM5/18/22"/>
</dbReference>
<evidence type="ECO:0000256" key="1">
    <source>
        <dbReference type="ARBA" id="ARBA00004167"/>
    </source>
</evidence>
<proteinExistence type="predicted"/>
<dbReference type="PANTHER" id="PTHR36982:SF3">
    <property type="entry name" value="SMALL INTEGRAL MEMBRANE PROTEIN 22"/>
    <property type="match status" value="1"/>
</dbReference>
<dbReference type="CDD" id="cd20255">
    <property type="entry name" value="CASIMO1_SMIM22"/>
    <property type="match status" value="1"/>
</dbReference>
<keyword evidence="3 5" id="KW-1133">Transmembrane helix</keyword>
<comment type="subcellular location">
    <subcellularLocation>
        <location evidence="1">Membrane</location>
        <topology evidence="1">Single-pass membrane protein</topology>
    </subcellularLocation>
</comment>
<evidence type="ECO:0000313" key="7">
    <source>
        <dbReference type="Proteomes" id="UP001176940"/>
    </source>
</evidence>
<evidence type="ECO:0000256" key="2">
    <source>
        <dbReference type="ARBA" id="ARBA00022692"/>
    </source>
</evidence>
<feature type="transmembrane region" description="Helical" evidence="5">
    <location>
        <begin position="33"/>
        <end position="55"/>
    </location>
</feature>
<evidence type="ECO:0000256" key="3">
    <source>
        <dbReference type="ARBA" id="ARBA00022989"/>
    </source>
</evidence>
<sequence>MTSNNIGQQLENQWNDVLGRLATKQLFQSDWDIAAFAIFFTFIGLILLLILLVLIRCCCCCCCDCDSQVDKVTRVCACRLLPADRAVSSAKTQIAANEFLAHKETQDRQSSVLGGHIGLGLNTPEV</sequence>
<dbReference type="PANTHER" id="PTHR36982">
    <property type="entry name" value="CLCA DOMAIN-CONTAINING PROTEIN"/>
    <property type="match status" value="1"/>
</dbReference>
<dbReference type="InterPro" id="IPR053081">
    <property type="entry name" value="SIM_Modulators"/>
</dbReference>
<comment type="caution">
    <text evidence="6">The sequence shown here is derived from an EMBL/GenBank/DDBJ whole genome shotgun (WGS) entry which is preliminary data.</text>
</comment>
<keyword evidence="2 5" id="KW-0812">Transmembrane</keyword>
<keyword evidence="7" id="KW-1185">Reference proteome</keyword>
<evidence type="ECO:0000256" key="4">
    <source>
        <dbReference type="ARBA" id="ARBA00023136"/>
    </source>
</evidence>
<protein>
    <recommendedName>
        <fullName evidence="8">Small integral membrane protein 22</fullName>
    </recommendedName>
</protein>
<name>A0ABN9LZ32_9NEOB</name>
<keyword evidence="4 5" id="KW-0472">Membrane</keyword>
<dbReference type="Pfam" id="PF15831">
    <property type="entry name" value="SMIM5_18_22"/>
    <property type="match status" value="1"/>
</dbReference>
<gene>
    <name evidence="6" type="ORF">RIMI_LOCUS14820501</name>
</gene>
<dbReference type="EMBL" id="CAUEEQ010038856">
    <property type="protein sequence ID" value="CAJ0954732.1"/>
    <property type="molecule type" value="Genomic_DNA"/>
</dbReference>
<accession>A0ABN9LZ32</accession>
<organism evidence="6 7">
    <name type="scientific">Ranitomeya imitator</name>
    <name type="common">mimic poison frog</name>
    <dbReference type="NCBI Taxonomy" id="111125"/>
    <lineage>
        <taxon>Eukaryota</taxon>
        <taxon>Metazoa</taxon>
        <taxon>Chordata</taxon>
        <taxon>Craniata</taxon>
        <taxon>Vertebrata</taxon>
        <taxon>Euteleostomi</taxon>
        <taxon>Amphibia</taxon>
        <taxon>Batrachia</taxon>
        <taxon>Anura</taxon>
        <taxon>Neobatrachia</taxon>
        <taxon>Hyloidea</taxon>
        <taxon>Dendrobatidae</taxon>
        <taxon>Dendrobatinae</taxon>
        <taxon>Ranitomeya</taxon>
    </lineage>
</organism>